<protein>
    <recommendedName>
        <fullName evidence="3">Sporulation protein Cse60</fullName>
    </recommendedName>
</protein>
<dbReference type="AlphaFoldDB" id="A0A921HUG8"/>
<name>A0A921HUG8_9LACO</name>
<accession>A0A921HUG8</accession>
<sequence length="59" mass="6849">MVKTFQNANLSSLEDSINEFLVNHKNDPTYNQPTDIRLTSIREPQTNHIIYSAIILFKN</sequence>
<evidence type="ECO:0000313" key="1">
    <source>
        <dbReference type="EMBL" id="HJF87535.1"/>
    </source>
</evidence>
<gene>
    <name evidence="1" type="ORF">K8V88_08880</name>
</gene>
<evidence type="ECO:0000313" key="2">
    <source>
        <dbReference type="Proteomes" id="UP000747013"/>
    </source>
</evidence>
<comment type="caution">
    <text evidence="1">The sequence shown here is derived from an EMBL/GenBank/DDBJ whole genome shotgun (WGS) entry which is preliminary data.</text>
</comment>
<reference evidence="1" key="2">
    <citation type="submission" date="2021-09" db="EMBL/GenBank/DDBJ databases">
        <authorList>
            <person name="Gilroy R."/>
        </authorList>
    </citation>
    <scope>NUCLEOTIDE SEQUENCE</scope>
    <source>
        <strain evidence="1">7886</strain>
    </source>
</reference>
<organism evidence="1 2">
    <name type="scientific">Companilactobacillus farciminis</name>
    <dbReference type="NCBI Taxonomy" id="1612"/>
    <lineage>
        <taxon>Bacteria</taxon>
        <taxon>Bacillati</taxon>
        <taxon>Bacillota</taxon>
        <taxon>Bacilli</taxon>
        <taxon>Lactobacillales</taxon>
        <taxon>Lactobacillaceae</taxon>
        <taxon>Companilactobacillus</taxon>
    </lineage>
</organism>
<dbReference type="Proteomes" id="UP000747013">
    <property type="component" value="Unassembled WGS sequence"/>
</dbReference>
<evidence type="ECO:0008006" key="3">
    <source>
        <dbReference type="Google" id="ProtNLM"/>
    </source>
</evidence>
<proteinExistence type="predicted"/>
<dbReference type="EMBL" id="DYWC01000204">
    <property type="protein sequence ID" value="HJF87535.1"/>
    <property type="molecule type" value="Genomic_DNA"/>
</dbReference>
<reference evidence="1" key="1">
    <citation type="journal article" date="2021" name="PeerJ">
        <title>Extensive microbial diversity within the chicken gut microbiome revealed by metagenomics and culture.</title>
        <authorList>
            <person name="Gilroy R."/>
            <person name="Ravi A."/>
            <person name="Getino M."/>
            <person name="Pursley I."/>
            <person name="Horton D.L."/>
            <person name="Alikhan N.F."/>
            <person name="Baker D."/>
            <person name="Gharbi K."/>
            <person name="Hall N."/>
            <person name="Watson M."/>
            <person name="Adriaenssens E.M."/>
            <person name="Foster-Nyarko E."/>
            <person name="Jarju S."/>
            <person name="Secka A."/>
            <person name="Antonio M."/>
            <person name="Oren A."/>
            <person name="Chaudhuri R.R."/>
            <person name="La Ragione R."/>
            <person name="Hildebrand F."/>
            <person name="Pallen M.J."/>
        </authorList>
    </citation>
    <scope>NUCLEOTIDE SEQUENCE</scope>
    <source>
        <strain evidence="1">7886</strain>
    </source>
</reference>